<dbReference type="STRING" id="1236989.JCM15548_12123"/>
<evidence type="ECO:0000313" key="1">
    <source>
        <dbReference type="EMBL" id="GAO29889.1"/>
    </source>
</evidence>
<dbReference type="InterPro" id="IPR011042">
    <property type="entry name" value="6-blade_b-propeller_TolB-like"/>
</dbReference>
<proteinExistence type="predicted"/>
<reference evidence="1 2" key="1">
    <citation type="journal article" date="2015" name="Microbes Environ.">
        <title>Distribution and evolution of nitrogen fixation genes in the phylum bacteroidetes.</title>
        <authorList>
            <person name="Inoue J."/>
            <person name="Oshima K."/>
            <person name="Suda W."/>
            <person name="Sakamoto M."/>
            <person name="Iino T."/>
            <person name="Noda S."/>
            <person name="Hongoh Y."/>
            <person name="Hattori M."/>
            <person name="Ohkuma M."/>
        </authorList>
    </citation>
    <scope>NUCLEOTIDE SEQUENCE [LARGE SCALE GENOMIC DNA]</scope>
    <source>
        <strain evidence="1">JCM 15548</strain>
    </source>
</reference>
<protein>
    <recommendedName>
        <fullName evidence="3">6-bladed beta-propeller</fullName>
    </recommendedName>
</protein>
<keyword evidence="2" id="KW-1185">Reference proteome</keyword>
<name>A0A0E9LXC9_9BACT</name>
<dbReference type="AlphaFoldDB" id="A0A0E9LXC9"/>
<dbReference type="Gene3D" id="2.120.10.30">
    <property type="entry name" value="TolB, C-terminal domain"/>
    <property type="match status" value="1"/>
</dbReference>
<dbReference type="Proteomes" id="UP000032900">
    <property type="component" value="Unassembled WGS sequence"/>
</dbReference>
<dbReference type="Pfam" id="PF17170">
    <property type="entry name" value="DUF5128"/>
    <property type="match status" value="1"/>
</dbReference>
<evidence type="ECO:0008006" key="3">
    <source>
        <dbReference type="Google" id="ProtNLM"/>
    </source>
</evidence>
<accession>A0A0E9LXC9</accession>
<comment type="caution">
    <text evidence="1">The sequence shown here is derived from an EMBL/GenBank/DDBJ whole genome shotgun (WGS) entry which is preliminary data.</text>
</comment>
<dbReference type="EMBL" id="BAZW01000015">
    <property type="protein sequence ID" value="GAO29889.1"/>
    <property type="molecule type" value="Genomic_DNA"/>
</dbReference>
<organism evidence="1 2">
    <name type="scientific">Geofilum rubicundum JCM 15548</name>
    <dbReference type="NCBI Taxonomy" id="1236989"/>
    <lineage>
        <taxon>Bacteria</taxon>
        <taxon>Pseudomonadati</taxon>
        <taxon>Bacteroidota</taxon>
        <taxon>Bacteroidia</taxon>
        <taxon>Marinilabiliales</taxon>
        <taxon>Marinilabiliaceae</taxon>
        <taxon>Geofilum</taxon>
    </lineage>
</organism>
<gene>
    <name evidence="1" type="ORF">JCM15548_12123</name>
</gene>
<sequence>MGPIDLHNFFVCSILLYFSNIMKKAILFSLVFLCCFACRNRNKVDEFRPRGASENLVHIDLDLKNLTYVDPDTVIKDIEFIPLESSENCLIGSYDKILLINDTIYILDRHQQKAVFAFNREGEFLFKISAEGRGPGEYTEATDFYVDTVDSHIGILDFGRVQKYDFNGRYIGQVKFSGHGPSEISYNAGRFNGVSLERFARKQSKVFFQYDSEGKVIYSDHPSSNSLLKFEMQESKYFSSNKAENYFNYFGSDTIYLITDSFLQPAFVLDYGKSALLPHIREQLFSKPLDDTWSFFRDNQDIVMYGLTSMSISDDFLLLNVPYGMTLKNVLYSLKTQEIKILRSSPPHWSTLYPQDIQLTDNGAIGIIASDDVDRVKMIKDDNPSDLETNNPFFYQKIKGFENITDTDNSIICLFTFRDF</sequence>
<evidence type="ECO:0000313" key="2">
    <source>
        <dbReference type="Proteomes" id="UP000032900"/>
    </source>
</evidence>